<dbReference type="EMBL" id="LT608328">
    <property type="protein sequence ID" value="SCM57127.1"/>
    <property type="molecule type" value="Genomic_DNA"/>
</dbReference>
<dbReference type="AlphaFoldDB" id="A0A1G4G6B1"/>
<dbReference type="Pfam" id="PF01569">
    <property type="entry name" value="PAP2"/>
    <property type="match status" value="1"/>
</dbReference>
<feature type="transmembrane region" description="Helical" evidence="1">
    <location>
        <begin position="180"/>
        <end position="198"/>
    </location>
</feature>
<evidence type="ECO:0000259" key="2">
    <source>
        <dbReference type="Pfam" id="PF01569"/>
    </source>
</evidence>
<dbReference type="KEGG" id="pmuc:ING2E5A_1194"/>
<organism evidence="3 4">
    <name type="scientific">Petrimonas mucosa</name>
    <dbReference type="NCBI Taxonomy" id="1642646"/>
    <lineage>
        <taxon>Bacteria</taxon>
        <taxon>Pseudomonadati</taxon>
        <taxon>Bacteroidota</taxon>
        <taxon>Bacteroidia</taxon>
        <taxon>Bacteroidales</taxon>
        <taxon>Dysgonomonadaceae</taxon>
        <taxon>Petrimonas</taxon>
    </lineage>
</organism>
<feature type="transmembrane region" description="Helical" evidence="1">
    <location>
        <begin position="155"/>
        <end position="173"/>
    </location>
</feature>
<protein>
    <submittedName>
        <fullName evidence="3">Putative membrane protein</fullName>
    </submittedName>
</protein>
<name>A0A1G4G6B1_9BACT</name>
<dbReference type="InterPro" id="IPR000326">
    <property type="entry name" value="PAP2/HPO"/>
</dbReference>
<evidence type="ECO:0000256" key="1">
    <source>
        <dbReference type="SAM" id="Phobius"/>
    </source>
</evidence>
<feature type="transmembrane region" description="Helical" evidence="1">
    <location>
        <begin position="43"/>
        <end position="67"/>
    </location>
</feature>
<keyword evidence="1" id="KW-0472">Membrane</keyword>
<dbReference type="STRING" id="1642646.ING2E5A_1194"/>
<gene>
    <name evidence="3" type="ORF">ING2E5A_1194</name>
</gene>
<reference evidence="3 4" key="1">
    <citation type="submission" date="2016-08" db="EMBL/GenBank/DDBJ databases">
        <authorList>
            <person name="Seilhamer J.J."/>
        </authorList>
    </citation>
    <scope>NUCLEOTIDE SEQUENCE [LARGE SCALE GENOMIC DNA]</scope>
    <source>
        <strain evidence="3">ING2-E5A</strain>
    </source>
</reference>
<keyword evidence="1" id="KW-1133">Transmembrane helix</keyword>
<evidence type="ECO:0000313" key="4">
    <source>
        <dbReference type="Proteomes" id="UP000178485"/>
    </source>
</evidence>
<feature type="transmembrane region" description="Helical" evidence="1">
    <location>
        <begin position="132"/>
        <end position="149"/>
    </location>
</feature>
<keyword evidence="4" id="KW-1185">Reference proteome</keyword>
<accession>A0A1G4G6B1</accession>
<feature type="domain" description="Phosphatidic acid phosphatase type 2/haloperoxidase" evidence="2">
    <location>
        <begin position="145"/>
        <end position="199"/>
    </location>
</feature>
<feature type="transmembrane region" description="Helical" evidence="1">
    <location>
        <begin position="79"/>
        <end position="97"/>
    </location>
</feature>
<dbReference type="Gene3D" id="1.20.144.10">
    <property type="entry name" value="Phosphatidic acid phosphatase type 2/haloperoxidase"/>
    <property type="match status" value="1"/>
</dbReference>
<dbReference type="Proteomes" id="UP000178485">
    <property type="component" value="Chromosome i"/>
</dbReference>
<feature type="transmembrane region" description="Helical" evidence="1">
    <location>
        <begin position="12"/>
        <end position="31"/>
    </location>
</feature>
<proteinExistence type="predicted"/>
<sequence length="204" mass="23492">MKQFARIISSVFQPLLMPVYSILLLFVYTHFKLLYANQFWTIMMPAILFSFVIPGILIFIVYRLRLISDLSLKVRKERFIPYTIVLVSYLIMIFYYYRIGMPWWFLMLAASSIAVILIAIFITIWWKISAHMFGIGGLLGGVMSVSYFIEKSNPYQLFMVLFVIAGLVGVSRLKLQRHTLGQVIGGFILGLIIAILSVRTGTHF</sequence>
<keyword evidence="1" id="KW-0812">Transmembrane</keyword>
<evidence type="ECO:0000313" key="3">
    <source>
        <dbReference type="EMBL" id="SCM57127.1"/>
    </source>
</evidence>
<dbReference type="RefSeq" id="WP_071136581.1">
    <property type="nucleotide sequence ID" value="NZ_DUQN01000059.1"/>
</dbReference>
<feature type="transmembrane region" description="Helical" evidence="1">
    <location>
        <begin position="103"/>
        <end position="125"/>
    </location>
</feature>